<evidence type="ECO:0000259" key="2">
    <source>
        <dbReference type="PROSITE" id="PS51186"/>
    </source>
</evidence>
<comment type="caution">
    <text evidence="3">The sequence shown here is derived from an EMBL/GenBank/DDBJ whole genome shotgun (WGS) entry which is preliminary data.</text>
</comment>
<dbReference type="PROSITE" id="PS51186">
    <property type="entry name" value="GNAT"/>
    <property type="match status" value="1"/>
</dbReference>
<evidence type="ECO:0000313" key="4">
    <source>
        <dbReference type="Proteomes" id="UP001519363"/>
    </source>
</evidence>
<dbReference type="Gene3D" id="3.40.630.30">
    <property type="match status" value="1"/>
</dbReference>
<name>A0ABS5AQU3_9PSEU</name>
<keyword evidence="4" id="KW-1185">Reference proteome</keyword>
<evidence type="ECO:0000256" key="1">
    <source>
        <dbReference type="ARBA" id="ARBA00022679"/>
    </source>
</evidence>
<dbReference type="EMBL" id="JAGIOO010000001">
    <property type="protein sequence ID" value="MBP2478943.1"/>
    <property type="molecule type" value="Genomic_DNA"/>
</dbReference>
<dbReference type="Pfam" id="PF00583">
    <property type="entry name" value="Acetyltransf_1"/>
    <property type="match status" value="1"/>
</dbReference>
<gene>
    <name evidence="3" type="ORF">JOF53_007815</name>
</gene>
<dbReference type="InterPro" id="IPR050769">
    <property type="entry name" value="NAT_camello-type"/>
</dbReference>
<dbReference type="PANTHER" id="PTHR13947:SF37">
    <property type="entry name" value="LD18367P"/>
    <property type="match status" value="1"/>
</dbReference>
<reference evidence="3 4" key="1">
    <citation type="submission" date="2021-03" db="EMBL/GenBank/DDBJ databases">
        <title>Sequencing the genomes of 1000 actinobacteria strains.</title>
        <authorList>
            <person name="Klenk H.-P."/>
        </authorList>
    </citation>
    <scope>NUCLEOTIDE SEQUENCE [LARGE SCALE GENOMIC DNA]</scope>
    <source>
        <strain evidence="3 4">DSM 44580</strain>
    </source>
</reference>
<feature type="domain" description="N-acetyltransferase" evidence="2">
    <location>
        <begin position="3"/>
        <end position="157"/>
    </location>
</feature>
<protein>
    <submittedName>
        <fullName evidence="3">GNAT superfamily N-acetyltransferase</fullName>
    </submittedName>
</protein>
<sequence>MTALLRPLDQPGDLGWVIQAHGELYAREYAWNTEFEALVTRIVAEYTQEPEGGRHAAWIAEVDGRRRGCVFCVPADEHTAKLRLLLVDPATRGLGLGGGLVEQRLSHAREAGYRAITLWTNDVLGSARRIYQAQGFELVEEEPHHSFGQDLLSQTWRRELA</sequence>
<dbReference type="PANTHER" id="PTHR13947">
    <property type="entry name" value="GNAT FAMILY N-ACETYLTRANSFERASE"/>
    <property type="match status" value="1"/>
</dbReference>
<evidence type="ECO:0000313" key="3">
    <source>
        <dbReference type="EMBL" id="MBP2478943.1"/>
    </source>
</evidence>
<dbReference type="InterPro" id="IPR016181">
    <property type="entry name" value="Acyl_CoA_acyltransferase"/>
</dbReference>
<keyword evidence="1" id="KW-0808">Transferase</keyword>
<accession>A0ABS5AQU3</accession>
<organism evidence="3 4">
    <name type="scientific">Crossiella equi</name>
    <dbReference type="NCBI Taxonomy" id="130796"/>
    <lineage>
        <taxon>Bacteria</taxon>
        <taxon>Bacillati</taxon>
        <taxon>Actinomycetota</taxon>
        <taxon>Actinomycetes</taxon>
        <taxon>Pseudonocardiales</taxon>
        <taxon>Pseudonocardiaceae</taxon>
        <taxon>Crossiella</taxon>
    </lineage>
</organism>
<dbReference type="InterPro" id="IPR000182">
    <property type="entry name" value="GNAT_dom"/>
</dbReference>
<proteinExistence type="predicted"/>
<dbReference type="SUPFAM" id="SSF55729">
    <property type="entry name" value="Acyl-CoA N-acyltransferases (Nat)"/>
    <property type="match status" value="1"/>
</dbReference>
<dbReference type="RefSeq" id="WP_086785683.1">
    <property type="nucleotide sequence ID" value="NZ_JAGIOO010000001.1"/>
</dbReference>
<dbReference type="Proteomes" id="UP001519363">
    <property type="component" value="Unassembled WGS sequence"/>
</dbReference>